<evidence type="ECO:0000256" key="1">
    <source>
        <dbReference type="SAM" id="MobiDB-lite"/>
    </source>
</evidence>
<sequence>MAIVKHPHEASAVTLESKHQRYDRLRRLFGIRRLGDLFPPGSTPNGAAHDPAYCSGDVLRDLCQIGEYLKNKGVGRGERCERVRKEFRAGEIVQHREIRELLSRVKKNEFEERLKNMMKKEPGLLGEEEEEEEEEDTKMNLQITNIENHVGEDPFFQTGNSAAVAITDKQTYVNAFMPHAQTAIQRMAESEDIEEVKYADMPGFATADQIRASFLGRKKGNESPSKRKRDTSVVVIKEEPVSASSTQEHDFNRDQKNHTIDTTPKRHRLSVAGKDALMSYSTRRSRQGNHTVSDTFAGRRMGLVGKTALMRNDTIEDNDDETTGKLKKTTELIYNLDIMIGNAQKKLGHDIRGADILLSAAKKLIREGLGREVGDGASLALMEASGSALGESTGPIFHRGGAGRAYSRDERGEEMERDSSEDGV</sequence>
<comment type="caution">
    <text evidence="2">The sequence shown here is derived from an EMBL/GenBank/DDBJ whole genome shotgun (WGS) entry which is preliminary data.</text>
</comment>
<evidence type="ECO:0000313" key="2">
    <source>
        <dbReference type="EMBL" id="TID23350.1"/>
    </source>
</evidence>
<gene>
    <name evidence="2" type="ORF">E6O75_ATG02986</name>
</gene>
<evidence type="ECO:0000313" key="3">
    <source>
        <dbReference type="Proteomes" id="UP000298493"/>
    </source>
</evidence>
<feature type="region of interest" description="Disordered" evidence="1">
    <location>
        <begin position="390"/>
        <end position="424"/>
    </location>
</feature>
<reference evidence="2 3" key="1">
    <citation type="submission" date="2019-04" db="EMBL/GenBank/DDBJ databases">
        <title>High contiguity whole genome sequence and gene annotation resource for two Venturia nashicola isolates.</title>
        <authorList>
            <person name="Prokchorchik M."/>
            <person name="Won K."/>
            <person name="Lee Y."/>
            <person name="Choi E.D."/>
            <person name="Segonzac C."/>
            <person name="Sohn K.H."/>
        </authorList>
    </citation>
    <scope>NUCLEOTIDE SEQUENCE [LARGE SCALE GENOMIC DNA]</scope>
    <source>
        <strain evidence="2 3">PRI2</strain>
    </source>
</reference>
<dbReference type="AlphaFoldDB" id="A0A4Z1PIZ9"/>
<accession>A0A4Z1PIZ9</accession>
<dbReference type="EMBL" id="SNSC02000006">
    <property type="protein sequence ID" value="TID23350.1"/>
    <property type="molecule type" value="Genomic_DNA"/>
</dbReference>
<keyword evidence="3" id="KW-1185">Reference proteome</keyword>
<feature type="region of interest" description="Disordered" evidence="1">
    <location>
        <begin position="215"/>
        <end position="265"/>
    </location>
</feature>
<name>A0A4Z1PIZ9_9PEZI</name>
<dbReference type="Proteomes" id="UP000298493">
    <property type="component" value="Unassembled WGS sequence"/>
</dbReference>
<protein>
    <submittedName>
        <fullName evidence="2">Condensin complex subunit 2</fullName>
    </submittedName>
</protein>
<proteinExistence type="predicted"/>
<feature type="compositionally biased region" description="Basic and acidic residues" evidence="1">
    <location>
        <begin position="247"/>
        <end position="259"/>
    </location>
</feature>
<organism evidence="2 3">
    <name type="scientific">Venturia nashicola</name>
    <dbReference type="NCBI Taxonomy" id="86259"/>
    <lineage>
        <taxon>Eukaryota</taxon>
        <taxon>Fungi</taxon>
        <taxon>Dikarya</taxon>
        <taxon>Ascomycota</taxon>
        <taxon>Pezizomycotina</taxon>
        <taxon>Dothideomycetes</taxon>
        <taxon>Pleosporomycetidae</taxon>
        <taxon>Venturiales</taxon>
        <taxon>Venturiaceae</taxon>
        <taxon>Venturia</taxon>
    </lineage>
</organism>